<dbReference type="CDD" id="cd04179">
    <property type="entry name" value="DPM_DPG-synthase_like"/>
    <property type="match status" value="1"/>
</dbReference>
<accession>X1FVY2</accession>
<dbReference type="InterPro" id="IPR001173">
    <property type="entry name" value="Glyco_trans_2-like"/>
</dbReference>
<feature type="transmembrane region" description="Helical" evidence="1">
    <location>
        <begin position="236"/>
        <end position="258"/>
    </location>
</feature>
<feature type="domain" description="Glycosyltransferase 2-like" evidence="2">
    <location>
        <begin position="13"/>
        <end position="133"/>
    </location>
</feature>
<keyword evidence="1" id="KW-1133">Transmembrane helix</keyword>
<keyword evidence="1" id="KW-0472">Membrane</keyword>
<feature type="non-terminal residue" evidence="3">
    <location>
        <position position="266"/>
    </location>
</feature>
<comment type="caution">
    <text evidence="3">The sequence shown here is derived from an EMBL/GenBank/DDBJ whole genome shotgun (WGS) entry which is preliminary data.</text>
</comment>
<keyword evidence="1" id="KW-0812">Transmembrane</keyword>
<evidence type="ECO:0000256" key="1">
    <source>
        <dbReference type="SAM" id="Phobius"/>
    </source>
</evidence>
<proteinExistence type="predicted"/>
<dbReference type="AlphaFoldDB" id="X1FVY2"/>
<evidence type="ECO:0000313" key="3">
    <source>
        <dbReference type="EMBL" id="GAH49821.1"/>
    </source>
</evidence>
<dbReference type="EMBL" id="BARU01017874">
    <property type="protein sequence ID" value="GAH49821.1"/>
    <property type="molecule type" value="Genomic_DNA"/>
</dbReference>
<dbReference type="PANTHER" id="PTHR48090:SF7">
    <property type="entry name" value="RFBJ PROTEIN"/>
    <property type="match status" value="1"/>
</dbReference>
<dbReference type="InterPro" id="IPR050256">
    <property type="entry name" value="Glycosyltransferase_2"/>
</dbReference>
<dbReference type="InterPro" id="IPR029044">
    <property type="entry name" value="Nucleotide-diphossugar_trans"/>
</dbReference>
<dbReference type="Pfam" id="PF00535">
    <property type="entry name" value="Glycos_transf_2"/>
    <property type="match status" value="1"/>
</dbReference>
<dbReference type="SUPFAM" id="SSF53448">
    <property type="entry name" value="Nucleotide-diphospho-sugar transferases"/>
    <property type="match status" value="1"/>
</dbReference>
<reference evidence="3" key="1">
    <citation type="journal article" date="2014" name="Front. Microbiol.">
        <title>High frequency of phylogenetically diverse reductive dehalogenase-homologous genes in deep subseafloor sedimentary metagenomes.</title>
        <authorList>
            <person name="Kawai M."/>
            <person name="Futagami T."/>
            <person name="Toyoda A."/>
            <person name="Takaki Y."/>
            <person name="Nishi S."/>
            <person name="Hori S."/>
            <person name="Arai W."/>
            <person name="Tsubouchi T."/>
            <person name="Morono Y."/>
            <person name="Uchiyama I."/>
            <person name="Ito T."/>
            <person name="Fujiyama A."/>
            <person name="Inagaki F."/>
            <person name="Takami H."/>
        </authorList>
    </citation>
    <scope>NUCLEOTIDE SEQUENCE</scope>
    <source>
        <strain evidence="3">Expedition CK06-06</strain>
    </source>
</reference>
<organism evidence="3">
    <name type="scientific">marine sediment metagenome</name>
    <dbReference type="NCBI Taxonomy" id="412755"/>
    <lineage>
        <taxon>unclassified sequences</taxon>
        <taxon>metagenomes</taxon>
        <taxon>ecological metagenomes</taxon>
    </lineage>
</organism>
<evidence type="ECO:0000259" key="2">
    <source>
        <dbReference type="Pfam" id="PF00535"/>
    </source>
</evidence>
<name>X1FVY2_9ZZZZ</name>
<protein>
    <recommendedName>
        <fullName evidence="2">Glycosyltransferase 2-like domain-containing protein</fullName>
    </recommendedName>
</protein>
<gene>
    <name evidence="3" type="ORF">S03H2_29595</name>
</gene>
<sequence>MEVAAKTGLSSVTVVLPAFNEGQTIAKTVSELRRMYPEYEILVVDDGSTDNTAELAEQKGARVVRNRANSGYGAALKQGIRRAEGEIVVFMDADGQHDCCDVARLVEGLKDSDMVVGQRSKDDIVAKRKPGKWILSAVANYLAGQHIPDLNSGFRAFCRADGLNWIPLLPNGFSLTTTLTLLMLKDGQDVRYIPINVSHRSGGKSQVRYLRDGVRTLLLIARVIMLFHPLKIFVPLSAVLFLLGGAYTLFTIITTLNITETSILLL</sequence>
<dbReference type="Gene3D" id="3.90.550.10">
    <property type="entry name" value="Spore Coat Polysaccharide Biosynthesis Protein SpsA, Chain A"/>
    <property type="match status" value="1"/>
</dbReference>
<dbReference type="PANTHER" id="PTHR48090">
    <property type="entry name" value="UNDECAPRENYL-PHOSPHATE 4-DEOXY-4-FORMAMIDO-L-ARABINOSE TRANSFERASE-RELATED"/>
    <property type="match status" value="1"/>
</dbReference>